<dbReference type="Pfam" id="PF00501">
    <property type="entry name" value="AMP-binding"/>
    <property type="match status" value="1"/>
</dbReference>
<dbReference type="InterPro" id="IPR000873">
    <property type="entry name" value="AMP-dep_synth/lig_dom"/>
</dbReference>
<dbReference type="GO" id="GO:0005886">
    <property type="term" value="C:plasma membrane"/>
    <property type="evidence" value="ECO:0007669"/>
    <property type="project" value="TreeGrafter"/>
</dbReference>
<name>A0A544Z2M3_9ACTN</name>
<dbReference type="Gene3D" id="3.40.50.12780">
    <property type="entry name" value="N-terminal domain of ligase-like"/>
    <property type="match status" value="1"/>
</dbReference>
<dbReference type="AlphaFoldDB" id="A0A544Z2M3"/>
<dbReference type="InterPro" id="IPR045851">
    <property type="entry name" value="AMP-bd_C_sf"/>
</dbReference>
<reference evidence="3 4" key="1">
    <citation type="submission" date="2019-07" db="EMBL/GenBank/DDBJ databases">
        <title>Microbispora hainanensis DSM 45428.</title>
        <authorList>
            <person name="Thawai C."/>
        </authorList>
    </citation>
    <scope>NUCLEOTIDE SEQUENCE [LARGE SCALE GENOMIC DNA]</scope>
    <source>
        <strain evidence="3 4">DSM 45428</strain>
    </source>
</reference>
<dbReference type="PANTHER" id="PTHR22754:SF32">
    <property type="entry name" value="DISCO-INTERACTING PROTEIN 2"/>
    <property type="match status" value="1"/>
</dbReference>
<dbReference type="RefSeq" id="WP_142617053.1">
    <property type="nucleotide sequence ID" value="NZ_VIRM01000004.1"/>
</dbReference>
<comment type="similarity">
    <text evidence="1">Belongs to the ATP-dependent AMP-binding enzyme family.</text>
</comment>
<dbReference type="Gene3D" id="3.30.300.30">
    <property type="match status" value="1"/>
</dbReference>
<dbReference type="Proteomes" id="UP000316541">
    <property type="component" value="Unassembled WGS sequence"/>
</dbReference>
<dbReference type="EMBL" id="VIRM01000004">
    <property type="protein sequence ID" value="TQS23297.1"/>
    <property type="molecule type" value="Genomic_DNA"/>
</dbReference>
<dbReference type="SUPFAM" id="SSF56801">
    <property type="entry name" value="Acetyl-CoA synthetase-like"/>
    <property type="match status" value="1"/>
</dbReference>
<evidence type="ECO:0000313" key="3">
    <source>
        <dbReference type="EMBL" id="TQS23297.1"/>
    </source>
</evidence>
<accession>A0A544Z2M3</accession>
<keyword evidence="3" id="KW-0436">Ligase</keyword>
<sequence length="575" mass="60282">MKADLHHERGGEGSPAGVLAAPCGGDTLAGVLAARAAREPSAVAYHLPESHGETRLTVRALYDRARTAAATLARAGLRPGGRACLCLDTSPDLLAALYGTMLLGGVPMLVEPPMSFARRRAWADRARQIVNVAEPAVFVCDSGVRPLAEEILGSAGAVVCPPFRERAIEAEVVTVAPDAPALIQFSSGTTAAPKGIVLSHRALFAAMKAIGGATPLHRDDVAVSWLPLYHDMGMVGATLTTLLFGVPAVLVSPLSFAARPKIWLDLMHRYGGTVSAAPNFAYRLVASLADRLPLDGLDLSGWRVAFNGAEVVDAATLRLWQRTLGPYGFRPEAMRTCYGLAEIGLAASFSRSGATPRVEALSAAALAGRGVALPPSSAQDTRELVSSGLPVPGVGIRIVDDAGGELPDGIVGRVLMTGDSMMTGYLSENGIETYDGSLDTGDLGFTLDGELFVTGRHKDLIIIAGRNYQPQPFEQAAATVNGVRAVGVAALGLPDAGSGTERLVIVVETPLHRDAARSERLRQEVERAVVGETGVRPGRVAVVRPGTLPRTSSGKLRRPFLTAMMTAESPPEDPR</sequence>
<dbReference type="PANTHER" id="PTHR22754">
    <property type="entry name" value="DISCO-INTERACTING PROTEIN 2 DIP2 -RELATED"/>
    <property type="match status" value="1"/>
</dbReference>
<evidence type="ECO:0000256" key="1">
    <source>
        <dbReference type="ARBA" id="ARBA00006432"/>
    </source>
</evidence>
<dbReference type="GO" id="GO:0070566">
    <property type="term" value="F:adenylyltransferase activity"/>
    <property type="evidence" value="ECO:0007669"/>
    <property type="project" value="TreeGrafter"/>
</dbReference>
<gene>
    <name evidence="3" type="ORF">FLX08_05380</name>
</gene>
<comment type="caution">
    <text evidence="3">The sequence shown here is derived from an EMBL/GenBank/DDBJ whole genome shotgun (WGS) entry which is preliminary data.</text>
</comment>
<proteinExistence type="inferred from homology"/>
<protein>
    <submittedName>
        <fullName evidence="3">Fatty acyl-AMP ligase</fullName>
    </submittedName>
</protein>
<dbReference type="GO" id="GO:0006633">
    <property type="term" value="P:fatty acid biosynthetic process"/>
    <property type="evidence" value="ECO:0007669"/>
    <property type="project" value="TreeGrafter"/>
</dbReference>
<organism evidence="3 4">
    <name type="scientific">Microbispora hainanensis</name>
    <dbReference type="NCBI Taxonomy" id="568844"/>
    <lineage>
        <taxon>Bacteria</taxon>
        <taxon>Bacillati</taxon>
        <taxon>Actinomycetota</taxon>
        <taxon>Actinomycetes</taxon>
        <taxon>Streptosporangiales</taxon>
        <taxon>Streptosporangiaceae</taxon>
        <taxon>Microbispora</taxon>
    </lineage>
</organism>
<dbReference type="GO" id="GO:0016874">
    <property type="term" value="F:ligase activity"/>
    <property type="evidence" value="ECO:0007669"/>
    <property type="project" value="UniProtKB-KW"/>
</dbReference>
<evidence type="ECO:0000259" key="2">
    <source>
        <dbReference type="Pfam" id="PF00501"/>
    </source>
</evidence>
<feature type="domain" description="AMP-dependent synthetase/ligase" evidence="2">
    <location>
        <begin position="33"/>
        <end position="426"/>
    </location>
</feature>
<evidence type="ECO:0000313" key="4">
    <source>
        <dbReference type="Proteomes" id="UP000316541"/>
    </source>
</evidence>
<dbReference type="InterPro" id="IPR042099">
    <property type="entry name" value="ANL_N_sf"/>
</dbReference>